<evidence type="ECO:0000259" key="3">
    <source>
        <dbReference type="PROSITE" id="PS50977"/>
    </source>
</evidence>
<dbReference type="Gene3D" id="1.10.357.10">
    <property type="entry name" value="Tetracycline Repressor, domain 2"/>
    <property type="match status" value="1"/>
</dbReference>
<name>A0A3E3I017_9FIRM</name>
<dbReference type="InterPro" id="IPR009057">
    <property type="entry name" value="Homeodomain-like_sf"/>
</dbReference>
<proteinExistence type="predicted"/>
<evidence type="ECO:0000256" key="2">
    <source>
        <dbReference type="PROSITE-ProRule" id="PRU00335"/>
    </source>
</evidence>
<organism evidence="4 6">
    <name type="scientific">Eisenbergiella massiliensis</name>
    <dbReference type="NCBI Taxonomy" id="1720294"/>
    <lineage>
        <taxon>Bacteria</taxon>
        <taxon>Bacillati</taxon>
        <taxon>Bacillota</taxon>
        <taxon>Clostridia</taxon>
        <taxon>Lachnospirales</taxon>
        <taxon>Lachnospiraceae</taxon>
        <taxon>Eisenbergiella</taxon>
    </lineage>
</organism>
<dbReference type="Pfam" id="PF00440">
    <property type="entry name" value="TetR_N"/>
    <property type="match status" value="1"/>
</dbReference>
<comment type="caution">
    <text evidence="4">The sequence shown here is derived from an EMBL/GenBank/DDBJ whole genome shotgun (WGS) entry which is preliminary data.</text>
</comment>
<dbReference type="Proteomes" id="UP000260812">
    <property type="component" value="Unassembled WGS sequence"/>
</dbReference>
<dbReference type="SUPFAM" id="SSF46689">
    <property type="entry name" value="Homeodomain-like"/>
    <property type="match status" value="1"/>
</dbReference>
<dbReference type="AlphaFoldDB" id="A0A3E3I017"/>
<dbReference type="EMBL" id="QVLU01000022">
    <property type="protein sequence ID" value="RGE67906.1"/>
    <property type="molecule type" value="Genomic_DNA"/>
</dbReference>
<feature type="domain" description="HTH tetR-type" evidence="3">
    <location>
        <begin position="56"/>
        <end position="116"/>
    </location>
</feature>
<protein>
    <submittedName>
        <fullName evidence="4">TetR/AcrR family transcriptional regulator</fullName>
    </submittedName>
</protein>
<gene>
    <name evidence="5" type="ORF">DWY69_21145</name>
    <name evidence="4" type="ORF">DXC51_19265</name>
</gene>
<evidence type="ECO:0000313" key="5">
    <source>
        <dbReference type="EMBL" id="RGE67906.1"/>
    </source>
</evidence>
<dbReference type="Proteomes" id="UP000261166">
    <property type="component" value="Unassembled WGS sequence"/>
</dbReference>
<dbReference type="EMBL" id="QVLV01000015">
    <property type="protein sequence ID" value="RGE57503.1"/>
    <property type="molecule type" value="Genomic_DNA"/>
</dbReference>
<dbReference type="PANTHER" id="PTHR30055">
    <property type="entry name" value="HTH-TYPE TRANSCRIPTIONAL REGULATOR RUTR"/>
    <property type="match status" value="1"/>
</dbReference>
<dbReference type="GO" id="GO:0003677">
    <property type="term" value="F:DNA binding"/>
    <property type="evidence" value="ECO:0007669"/>
    <property type="project" value="UniProtKB-UniRule"/>
</dbReference>
<dbReference type="PRINTS" id="PR00455">
    <property type="entry name" value="HTHTETR"/>
</dbReference>
<keyword evidence="1 2" id="KW-0238">DNA-binding</keyword>
<sequence length="237" mass="27513">MHGTVAIYTRNMLDRKWPCAYNEHCSVANFPFKLTIDATSQPCLRYKRGISMNKNVTSRQELIDAAMEISRTEGVHKVNIRNIAKKCSISVGVLYNYFPTKTDLIFAVVEGFWTDVLRTLTGMEPKTAGFTDFVASLYEIMNAHLNDFERDWLAQLETMDPEDKKRGRRLEEQCFQVLRNLLRDALDRDPSVSPDIWNADYTKEQFVEFVFHHLMSLLRSGADNCSFFTKTLQRILY</sequence>
<evidence type="ECO:0000313" key="4">
    <source>
        <dbReference type="EMBL" id="RGE57503.1"/>
    </source>
</evidence>
<evidence type="ECO:0000256" key="1">
    <source>
        <dbReference type="ARBA" id="ARBA00023125"/>
    </source>
</evidence>
<dbReference type="OrthoDB" id="9812993at2"/>
<reference evidence="4 7" key="1">
    <citation type="submission" date="2018-08" db="EMBL/GenBank/DDBJ databases">
        <title>A genome reference for cultivated species of the human gut microbiota.</title>
        <authorList>
            <person name="Zou Y."/>
            <person name="Xue W."/>
            <person name="Luo G."/>
        </authorList>
    </citation>
    <scope>NUCLEOTIDE SEQUENCE [LARGE SCALE GENOMIC DNA]</scope>
    <source>
        <strain evidence="5 7">AF26-4BH</strain>
        <strain evidence="4">TF05-5AC</strain>
    </source>
</reference>
<dbReference type="PROSITE" id="PS50977">
    <property type="entry name" value="HTH_TETR_2"/>
    <property type="match status" value="1"/>
</dbReference>
<dbReference type="InterPro" id="IPR001647">
    <property type="entry name" value="HTH_TetR"/>
</dbReference>
<dbReference type="InterPro" id="IPR050109">
    <property type="entry name" value="HTH-type_TetR-like_transc_reg"/>
</dbReference>
<evidence type="ECO:0000313" key="7">
    <source>
        <dbReference type="Proteomes" id="UP000261166"/>
    </source>
</evidence>
<dbReference type="GO" id="GO:0006355">
    <property type="term" value="P:regulation of DNA-templated transcription"/>
    <property type="evidence" value="ECO:0007669"/>
    <property type="project" value="UniProtKB-ARBA"/>
</dbReference>
<evidence type="ECO:0000313" key="6">
    <source>
        <dbReference type="Proteomes" id="UP000260812"/>
    </source>
</evidence>
<keyword evidence="6" id="KW-1185">Reference proteome</keyword>
<feature type="DNA-binding region" description="H-T-H motif" evidence="2">
    <location>
        <begin position="79"/>
        <end position="98"/>
    </location>
</feature>
<accession>A0A3E3I017</accession>